<accession>A0A9P6FNP8</accession>
<name>A0A9P6FNP8_9FUNG</name>
<dbReference type="AlphaFoldDB" id="A0A9P6FNP8"/>
<dbReference type="EMBL" id="JAABOA010003498">
    <property type="protein sequence ID" value="KAF9578597.1"/>
    <property type="molecule type" value="Genomic_DNA"/>
</dbReference>
<dbReference type="OrthoDB" id="409189at2759"/>
<keyword evidence="2" id="KW-1185">Reference proteome</keyword>
<dbReference type="Proteomes" id="UP000780801">
    <property type="component" value="Unassembled WGS sequence"/>
</dbReference>
<comment type="caution">
    <text evidence="1">The sequence shown here is derived from an EMBL/GenBank/DDBJ whole genome shotgun (WGS) entry which is preliminary data.</text>
</comment>
<evidence type="ECO:0000313" key="1">
    <source>
        <dbReference type="EMBL" id="KAF9578597.1"/>
    </source>
</evidence>
<proteinExistence type="predicted"/>
<feature type="non-terminal residue" evidence="1">
    <location>
        <position position="79"/>
    </location>
</feature>
<gene>
    <name evidence="1" type="ORF">BGW38_005519</name>
</gene>
<reference evidence="1" key="1">
    <citation type="journal article" date="2020" name="Fungal Divers.">
        <title>Resolving the Mortierellaceae phylogeny through synthesis of multi-gene phylogenetics and phylogenomics.</title>
        <authorList>
            <person name="Vandepol N."/>
            <person name="Liber J."/>
            <person name="Desiro A."/>
            <person name="Na H."/>
            <person name="Kennedy M."/>
            <person name="Barry K."/>
            <person name="Grigoriev I.V."/>
            <person name="Miller A.N."/>
            <person name="O'Donnell K."/>
            <person name="Stajich J.E."/>
            <person name="Bonito G."/>
        </authorList>
    </citation>
    <scope>NUCLEOTIDE SEQUENCE</scope>
    <source>
        <strain evidence="1">KOD1015</strain>
    </source>
</reference>
<protein>
    <submittedName>
        <fullName evidence="1">Uncharacterized protein</fullName>
    </submittedName>
</protein>
<sequence length="79" mass="9160">MHTFNQTSTLSFIVGSNKAFWETFLAQHHPENFKTEAEKKDPMDHYCERLIPQVTLKALKDANLYEEIDGQDPRTTAFS</sequence>
<organism evidence="1 2">
    <name type="scientific">Lunasporangiospora selenospora</name>
    <dbReference type="NCBI Taxonomy" id="979761"/>
    <lineage>
        <taxon>Eukaryota</taxon>
        <taxon>Fungi</taxon>
        <taxon>Fungi incertae sedis</taxon>
        <taxon>Mucoromycota</taxon>
        <taxon>Mortierellomycotina</taxon>
        <taxon>Mortierellomycetes</taxon>
        <taxon>Mortierellales</taxon>
        <taxon>Mortierellaceae</taxon>
        <taxon>Lunasporangiospora</taxon>
    </lineage>
</organism>
<evidence type="ECO:0000313" key="2">
    <source>
        <dbReference type="Proteomes" id="UP000780801"/>
    </source>
</evidence>